<dbReference type="WBParaSite" id="NBR_0002273501-mRNA-1">
    <property type="protein sequence ID" value="NBR_0002273501-mRNA-1"/>
    <property type="gene ID" value="NBR_0002273501"/>
</dbReference>
<accession>A0A0N4YZR3</accession>
<organism evidence="3">
    <name type="scientific">Nippostrongylus brasiliensis</name>
    <name type="common">Rat hookworm</name>
    <dbReference type="NCBI Taxonomy" id="27835"/>
    <lineage>
        <taxon>Eukaryota</taxon>
        <taxon>Metazoa</taxon>
        <taxon>Ecdysozoa</taxon>
        <taxon>Nematoda</taxon>
        <taxon>Chromadorea</taxon>
        <taxon>Rhabditida</taxon>
        <taxon>Rhabditina</taxon>
        <taxon>Rhabditomorpha</taxon>
        <taxon>Strongyloidea</taxon>
        <taxon>Heligmosomidae</taxon>
        <taxon>Nippostrongylus</taxon>
    </lineage>
</organism>
<evidence type="ECO:0000313" key="3">
    <source>
        <dbReference type="WBParaSite" id="NBR_0002273501-mRNA-1"/>
    </source>
</evidence>
<name>A0A0N4YZR3_NIPBR</name>
<keyword evidence="2" id="KW-1185">Reference proteome</keyword>
<evidence type="ECO:0000313" key="1">
    <source>
        <dbReference type="EMBL" id="VDL87751.1"/>
    </source>
</evidence>
<dbReference type="Proteomes" id="UP000271162">
    <property type="component" value="Unassembled WGS sequence"/>
</dbReference>
<evidence type="ECO:0000313" key="2">
    <source>
        <dbReference type="Proteomes" id="UP000271162"/>
    </source>
</evidence>
<sequence length="71" mass="8352">MEPMERGSVSCSSYRIFVPYISILTVRTNGSRRKDVFNHFIGANYIDKHIDASFELWLKIGHVRFPFQFQP</sequence>
<proteinExistence type="predicted"/>
<reference evidence="1 2" key="2">
    <citation type="submission" date="2018-11" db="EMBL/GenBank/DDBJ databases">
        <authorList>
            <consortium name="Pathogen Informatics"/>
        </authorList>
    </citation>
    <scope>NUCLEOTIDE SEQUENCE [LARGE SCALE GENOMIC DNA]</scope>
</reference>
<dbReference type="EMBL" id="UYSL01028915">
    <property type="protein sequence ID" value="VDL87751.1"/>
    <property type="molecule type" value="Genomic_DNA"/>
</dbReference>
<reference evidence="3" key="1">
    <citation type="submission" date="2017-02" db="UniProtKB">
        <authorList>
            <consortium name="WormBaseParasite"/>
        </authorList>
    </citation>
    <scope>IDENTIFICATION</scope>
</reference>
<protein>
    <submittedName>
        <fullName evidence="1 3">Uncharacterized protein</fullName>
    </submittedName>
</protein>
<gene>
    <name evidence="1" type="ORF">NBR_LOCUS22736</name>
</gene>
<dbReference type="AlphaFoldDB" id="A0A0N4YZR3"/>